<sequence>MTSPRKHQPAPTNASGPFGPLIGYATPARATRRFIQGTASVTLRADRSELIKDAETTLYSYARTRTAASRWTITLHTGVPVNQAGADALFADADDHDIGPNLQAQSIGVPGGRAFWIRDYTTLVHLDQMLGMITVHAGDLDAARFFTARLVRQAMTAQLLEHDAVYAHSAALVRAEHGLLIAGPKGAGKTTTLLSVLRLMGGDFVTNDRLLLHRDPNGDCTVGYAWPMHLRATASTLRAVPGMTRFLPAEERQNSPAGQPAPSGKIAIEPGELRTALPDTQILGEVRPTLMLWPYRSARDLLPEPVQPAEVRDVLVRTQFFMHDPVTRATSHRNHWLLPPDEGRTAIALTAVADQLARTVPCVRIPVTNSAATLTARVTALLDRTATQAAGPGGRG</sequence>
<dbReference type="RefSeq" id="WP_209666955.1">
    <property type="nucleotide sequence ID" value="NZ_JAGGMS010000001.1"/>
</dbReference>
<proteinExistence type="predicted"/>
<evidence type="ECO:0000256" key="1">
    <source>
        <dbReference type="SAM" id="MobiDB-lite"/>
    </source>
</evidence>
<evidence type="ECO:0000313" key="3">
    <source>
        <dbReference type="Proteomes" id="UP000741013"/>
    </source>
</evidence>
<feature type="region of interest" description="Disordered" evidence="1">
    <location>
        <begin position="1"/>
        <end position="21"/>
    </location>
</feature>
<dbReference type="SUPFAM" id="SSF53795">
    <property type="entry name" value="PEP carboxykinase-like"/>
    <property type="match status" value="1"/>
</dbReference>
<dbReference type="EMBL" id="JAGGMS010000001">
    <property type="protein sequence ID" value="MBP2183863.1"/>
    <property type="molecule type" value="Genomic_DNA"/>
</dbReference>
<organism evidence="2 3">
    <name type="scientific">Amycolatopsis magusensis</name>
    <dbReference type="NCBI Taxonomy" id="882444"/>
    <lineage>
        <taxon>Bacteria</taxon>
        <taxon>Bacillati</taxon>
        <taxon>Actinomycetota</taxon>
        <taxon>Actinomycetes</taxon>
        <taxon>Pseudonocardiales</taxon>
        <taxon>Pseudonocardiaceae</taxon>
        <taxon>Amycolatopsis</taxon>
    </lineage>
</organism>
<dbReference type="InterPro" id="IPR027417">
    <property type="entry name" value="P-loop_NTPase"/>
</dbReference>
<evidence type="ECO:0000313" key="2">
    <source>
        <dbReference type="EMBL" id="MBP2183863.1"/>
    </source>
</evidence>
<accession>A0ABS4PYD1</accession>
<dbReference type="Proteomes" id="UP000741013">
    <property type="component" value="Unassembled WGS sequence"/>
</dbReference>
<reference evidence="2 3" key="1">
    <citation type="submission" date="2021-03" db="EMBL/GenBank/DDBJ databases">
        <title>Sequencing the genomes of 1000 actinobacteria strains.</title>
        <authorList>
            <person name="Klenk H.-P."/>
        </authorList>
    </citation>
    <scope>NUCLEOTIDE SEQUENCE [LARGE SCALE GENOMIC DNA]</scope>
    <source>
        <strain evidence="2 3">DSM 45510</strain>
    </source>
</reference>
<protein>
    <submittedName>
        <fullName evidence="2">Uncharacterized protein</fullName>
    </submittedName>
</protein>
<keyword evidence="3" id="KW-1185">Reference proteome</keyword>
<name>A0ABS4PYD1_9PSEU</name>
<comment type="caution">
    <text evidence="2">The sequence shown here is derived from an EMBL/GenBank/DDBJ whole genome shotgun (WGS) entry which is preliminary data.</text>
</comment>
<dbReference type="Gene3D" id="3.40.50.300">
    <property type="entry name" value="P-loop containing nucleotide triphosphate hydrolases"/>
    <property type="match status" value="1"/>
</dbReference>
<gene>
    <name evidence="2" type="ORF">JOM49_005389</name>
</gene>